<evidence type="ECO:0000313" key="2">
    <source>
        <dbReference type="EMBL" id="MBM2616617.1"/>
    </source>
</evidence>
<evidence type="ECO:0000256" key="1">
    <source>
        <dbReference type="SAM" id="Phobius"/>
    </source>
</evidence>
<keyword evidence="1" id="KW-0812">Transmembrane</keyword>
<accession>A0ABS2A9V2</accession>
<sequence length="242" mass="24890">MRVTFPRVMFSEWTKFLALRSTWLLFALSAAATVGLSAAIAARATDPSSSTPYLGIDVISLVLGVAGIVMITGEYGSGLVRATFAAVPARLPVLWAKGIVLAGFALPVMAVVVLLSAVVFRAVWGPLPGVGDHLVGAAVAPVMLALLGLGLGALIRHTAAAITGYVLAILVLPALLGAALPNDLGEKVVRYTPVALAQALYTDTSSGDPTQMLAARPAAVALVVWVGVVLAAGAVMMWRRDP</sequence>
<keyword evidence="3" id="KW-1185">Reference proteome</keyword>
<name>A0ABS2A9V2_9ACTN</name>
<feature type="transmembrane region" description="Helical" evidence="1">
    <location>
        <begin position="94"/>
        <end position="122"/>
    </location>
</feature>
<keyword evidence="1" id="KW-0472">Membrane</keyword>
<evidence type="ECO:0008006" key="4">
    <source>
        <dbReference type="Google" id="ProtNLM"/>
    </source>
</evidence>
<feature type="transmembrane region" description="Helical" evidence="1">
    <location>
        <begin position="51"/>
        <end position="73"/>
    </location>
</feature>
<comment type="caution">
    <text evidence="2">The sequence shown here is derived from an EMBL/GenBank/DDBJ whole genome shotgun (WGS) entry which is preliminary data.</text>
</comment>
<feature type="transmembrane region" description="Helical" evidence="1">
    <location>
        <begin position="218"/>
        <end position="238"/>
    </location>
</feature>
<evidence type="ECO:0000313" key="3">
    <source>
        <dbReference type="Proteomes" id="UP000632138"/>
    </source>
</evidence>
<organism evidence="2 3">
    <name type="scientific">Paractinoplanes ovalisporus</name>
    <dbReference type="NCBI Taxonomy" id="2810368"/>
    <lineage>
        <taxon>Bacteria</taxon>
        <taxon>Bacillati</taxon>
        <taxon>Actinomycetota</taxon>
        <taxon>Actinomycetes</taxon>
        <taxon>Micromonosporales</taxon>
        <taxon>Micromonosporaceae</taxon>
        <taxon>Paractinoplanes</taxon>
    </lineage>
</organism>
<keyword evidence="1" id="KW-1133">Transmembrane helix</keyword>
<feature type="transmembrane region" description="Helical" evidence="1">
    <location>
        <begin position="134"/>
        <end position="155"/>
    </location>
</feature>
<dbReference type="EMBL" id="JAENHP010000003">
    <property type="protein sequence ID" value="MBM2616617.1"/>
    <property type="molecule type" value="Genomic_DNA"/>
</dbReference>
<reference evidence="2 3" key="1">
    <citation type="submission" date="2021-01" db="EMBL/GenBank/DDBJ databases">
        <title>Actinoplanes sp. nov. LDG1-06 isolated from lichen.</title>
        <authorList>
            <person name="Saeng-In P."/>
            <person name="Phongsopitanun W."/>
            <person name="Kanchanasin P."/>
            <person name="Yuki M."/>
            <person name="Kudo T."/>
            <person name="Ohkuma M."/>
            <person name="Tanasupawat S."/>
        </authorList>
    </citation>
    <scope>NUCLEOTIDE SEQUENCE [LARGE SCALE GENOMIC DNA]</scope>
    <source>
        <strain evidence="2 3">LDG1-06</strain>
    </source>
</reference>
<dbReference type="Proteomes" id="UP000632138">
    <property type="component" value="Unassembled WGS sequence"/>
</dbReference>
<proteinExistence type="predicted"/>
<gene>
    <name evidence="2" type="ORF">JIG36_13715</name>
</gene>
<protein>
    <recommendedName>
        <fullName evidence="4">ABC transporter permease</fullName>
    </recommendedName>
</protein>
<dbReference type="RefSeq" id="WP_203376520.1">
    <property type="nucleotide sequence ID" value="NZ_JAENHP010000003.1"/>
</dbReference>
<feature type="transmembrane region" description="Helical" evidence="1">
    <location>
        <begin position="162"/>
        <end position="180"/>
    </location>
</feature>